<evidence type="ECO:0000313" key="3">
    <source>
        <dbReference type="Proteomes" id="UP001262582"/>
    </source>
</evidence>
<evidence type="ECO:0008006" key="4">
    <source>
        <dbReference type="Google" id="ProtNLM"/>
    </source>
</evidence>
<keyword evidence="1" id="KW-0472">Membrane</keyword>
<evidence type="ECO:0000313" key="2">
    <source>
        <dbReference type="EMBL" id="MDT0676590.1"/>
    </source>
</evidence>
<keyword evidence="3" id="KW-1185">Reference proteome</keyword>
<gene>
    <name evidence="2" type="ORF">RM539_08355</name>
</gene>
<accession>A0ABU3D4Z0</accession>
<comment type="caution">
    <text evidence="2">The sequence shown here is derived from an EMBL/GenBank/DDBJ whole genome shotgun (WGS) entry which is preliminary data.</text>
</comment>
<dbReference type="EMBL" id="JAVRHK010000005">
    <property type="protein sequence ID" value="MDT0676590.1"/>
    <property type="molecule type" value="Genomic_DNA"/>
</dbReference>
<keyword evidence="1" id="KW-1133">Transmembrane helix</keyword>
<sequence length="88" mass="10260">MQTQSTQFDFTGQNIYVGIDTHLKSWNVTVMMDPYYQKTFSQNANAQTLLNHLEENYLAGVTSVPMRLVLPVLCLIIGYWNWVFNPLW</sequence>
<dbReference type="RefSeq" id="WP_311502936.1">
    <property type="nucleotide sequence ID" value="NZ_JAVRHK010000005.1"/>
</dbReference>
<name>A0ABU3D4Z0_9FLAO</name>
<proteinExistence type="predicted"/>
<keyword evidence="1" id="KW-0812">Transmembrane</keyword>
<feature type="transmembrane region" description="Helical" evidence="1">
    <location>
        <begin position="57"/>
        <end position="82"/>
    </location>
</feature>
<organism evidence="2 3">
    <name type="scientific">Autumnicola musiva</name>
    <dbReference type="NCBI Taxonomy" id="3075589"/>
    <lineage>
        <taxon>Bacteria</taxon>
        <taxon>Pseudomonadati</taxon>
        <taxon>Bacteroidota</taxon>
        <taxon>Flavobacteriia</taxon>
        <taxon>Flavobacteriales</taxon>
        <taxon>Flavobacteriaceae</taxon>
        <taxon>Autumnicola</taxon>
    </lineage>
</organism>
<protein>
    <recommendedName>
        <fullName evidence="4">Transposase</fullName>
    </recommendedName>
</protein>
<reference evidence="2 3" key="1">
    <citation type="submission" date="2023-09" db="EMBL/GenBank/DDBJ databases">
        <authorList>
            <person name="Rey-Velasco X."/>
        </authorList>
    </citation>
    <scope>NUCLEOTIDE SEQUENCE [LARGE SCALE GENOMIC DNA]</scope>
    <source>
        <strain evidence="2 3">F117</strain>
    </source>
</reference>
<dbReference type="Proteomes" id="UP001262582">
    <property type="component" value="Unassembled WGS sequence"/>
</dbReference>
<evidence type="ECO:0000256" key="1">
    <source>
        <dbReference type="SAM" id="Phobius"/>
    </source>
</evidence>